<accession>A0A3N1Y1N0</accession>
<evidence type="ECO:0000256" key="2">
    <source>
        <dbReference type="PROSITE-ProRule" id="PRU00703"/>
    </source>
</evidence>
<dbReference type="PROSITE" id="PS51371">
    <property type="entry name" value="CBS"/>
    <property type="match status" value="2"/>
</dbReference>
<dbReference type="PANTHER" id="PTHR48108">
    <property type="entry name" value="CBS DOMAIN-CONTAINING PROTEIN CBSX2, CHLOROPLASTIC"/>
    <property type="match status" value="1"/>
</dbReference>
<comment type="caution">
    <text evidence="4">The sequence shown here is derived from an EMBL/GenBank/DDBJ whole genome shotgun (WGS) entry which is preliminary data.</text>
</comment>
<dbReference type="InterPro" id="IPR051462">
    <property type="entry name" value="CBS_domain-containing"/>
</dbReference>
<dbReference type="RefSeq" id="WP_123401640.1">
    <property type="nucleotide sequence ID" value="NZ_RJVI01000002.1"/>
</dbReference>
<dbReference type="InterPro" id="IPR046342">
    <property type="entry name" value="CBS_dom_sf"/>
</dbReference>
<evidence type="ECO:0000259" key="3">
    <source>
        <dbReference type="PROSITE" id="PS51371"/>
    </source>
</evidence>
<reference evidence="4 5" key="1">
    <citation type="submission" date="2018-11" db="EMBL/GenBank/DDBJ databases">
        <title>Genomic Encyclopedia of Type Strains, Phase IV (KMG-IV): sequencing the most valuable type-strain genomes for metagenomic binning, comparative biology and taxonomic classification.</title>
        <authorList>
            <person name="Goeker M."/>
        </authorList>
    </citation>
    <scope>NUCLEOTIDE SEQUENCE [LARGE SCALE GENOMIC DNA]</scope>
    <source>
        <strain evidence="4 5">DSM 100275</strain>
    </source>
</reference>
<feature type="domain" description="CBS" evidence="3">
    <location>
        <begin position="83"/>
        <end position="138"/>
    </location>
</feature>
<dbReference type="Gene3D" id="3.10.580.10">
    <property type="entry name" value="CBS-domain"/>
    <property type="match status" value="1"/>
</dbReference>
<dbReference type="AlphaFoldDB" id="A0A3N1Y1N0"/>
<gene>
    <name evidence="4" type="ORF">EDC57_1947</name>
</gene>
<dbReference type="OrthoDB" id="240589at2"/>
<proteinExistence type="predicted"/>
<keyword evidence="5" id="KW-1185">Reference proteome</keyword>
<evidence type="ECO:0000256" key="1">
    <source>
        <dbReference type="ARBA" id="ARBA00022737"/>
    </source>
</evidence>
<dbReference type="SUPFAM" id="SSF54631">
    <property type="entry name" value="CBS-domain pair"/>
    <property type="match status" value="1"/>
</dbReference>
<dbReference type="PANTHER" id="PTHR48108:SF34">
    <property type="entry name" value="CBS DOMAIN-CONTAINING PROTEIN YHCV"/>
    <property type="match status" value="1"/>
</dbReference>
<protein>
    <submittedName>
        <fullName evidence="4">CBS domain-containing membrane protein</fullName>
    </submittedName>
</protein>
<dbReference type="CDD" id="cd04584">
    <property type="entry name" value="CBS_pair_AcuB_like"/>
    <property type="match status" value="1"/>
</dbReference>
<evidence type="ECO:0000313" key="5">
    <source>
        <dbReference type="Proteomes" id="UP000276634"/>
    </source>
</evidence>
<feature type="domain" description="CBS" evidence="3">
    <location>
        <begin position="8"/>
        <end position="65"/>
    </location>
</feature>
<dbReference type="Pfam" id="PF00571">
    <property type="entry name" value="CBS"/>
    <property type="match status" value="2"/>
</dbReference>
<evidence type="ECO:0000313" key="4">
    <source>
        <dbReference type="EMBL" id="ROR32736.1"/>
    </source>
</evidence>
<dbReference type="InterPro" id="IPR000644">
    <property type="entry name" value="CBS_dom"/>
</dbReference>
<sequence length="148" mass="16541">MIRVADLMTTDLYTLRTTDSLRTARMAMTERRIRHVPVVDERNCFVGLVSQRDVLAASVSRLADIAPEERDAIESAIPVSEVMTTSVAAVDEDTPLLDAARYLLEHKYGCLPVLRGDRVVGIITETDFLRFVIHLLELEEAEALGEEV</sequence>
<dbReference type="Proteomes" id="UP000276634">
    <property type="component" value="Unassembled WGS sequence"/>
</dbReference>
<keyword evidence="1" id="KW-0677">Repeat</keyword>
<organism evidence="4 5">
    <name type="scientific">Inmirania thermothiophila</name>
    <dbReference type="NCBI Taxonomy" id="1750597"/>
    <lineage>
        <taxon>Bacteria</taxon>
        <taxon>Pseudomonadati</taxon>
        <taxon>Pseudomonadota</taxon>
        <taxon>Gammaproteobacteria</taxon>
        <taxon>Chromatiales</taxon>
        <taxon>Ectothiorhodospiraceae</taxon>
        <taxon>Inmirania</taxon>
    </lineage>
</organism>
<dbReference type="EMBL" id="RJVI01000002">
    <property type="protein sequence ID" value="ROR32736.1"/>
    <property type="molecule type" value="Genomic_DNA"/>
</dbReference>
<dbReference type="SMART" id="SM00116">
    <property type="entry name" value="CBS"/>
    <property type="match status" value="2"/>
</dbReference>
<name>A0A3N1Y1N0_9GAMM</name>
<keyword evidence="2" id="KW-0129">CBS domain</keyword>